<dbReference type="InterPro" id="IPR000182">
    <property type="entry name" value="GNAT_dom"/>
</dbReference>
<accession>A0A5Q2MPV3</accession>
<evidence type="ECO:0000313" key="3">
    <source>
        <dbReference type="Proteomes" id="UP000392064"/>
    </source>
</evidence>
<sequence>MTLDAAVIGRRIVVRHETGGVGVSGGPEMSDVIGHVTAVDATSVTLELRDGRTADVALSTIVAWKPVPERPLRRRRALSIDADELTRITSLGWPAIESVALGEWELRASGRFTGRANSVATTGSPGVPFDQALQEVEGFYAARSLPAQAQVIVGSSHERSFSDAGWVRKDGYYGGAVVQVADLEPAYEADPEARISPRADDEWLAHYGRVDDPASARAVMEAPSRVGFVSIGGPVLAIGRVVVIGEWAGLSAVEVVPSARRQGLARRIVETSLAWGVEHGADKAYLQTMRTNTAALALYEPYGFTDHHDYVYLQPPAPVR</sequence>
<evidence type="ECO:0000259" key="1">
    <source>
        <dbReference type="PROSITE" id="PS51186"/>
    </source>
</evidence>
<proteinExistence type="predicted"/>
<dbReference type="PROSITE" id="PS51186">
    <property type="entry name" value="GNAT"/>
    <property type="match status" value="1"/>
</dbReference>
<reference evidence="2 3" key="1">
    <citation type="submission" date="2019-11" db="EMBL/GenBank/DDBJ databases">
        <authorList>
            <person name="Li J."/>
        </authorList>
    </citation>
    <scope>NUCLEOTIDE SEQUENCE [LARGE SCALE GENOMIC DNA]</scope>
    <source>
        <strain evidence="2 3">MF47</strain>
    </source>
</reference>
<dbReference type="Pfam" id="PF24553">
    <property type="entry name" value="Rv0428c_C"/>
    <property type="match status" value="1"/>
</dbReference>
<dbReference type="Pfam" id="PF24551">
    <property type="entry name" value="SH3_Rv0428c"/>
    <property type="match status" value="1"/>
</dbReference>
<name>A0A5Q2MPV3_9ACTN</name>
<dbReference type="Proteomes" id="UP000392064">
    <property type="component" value="Chromosome"/>
</dbReference>
<dbReference type="CDD" id="cd04301">
    <property type="entry name" value="NAT_SF"/>
    <property type="match status" value="1"/>
</dbReference>
<dbReference type="KEGG" id="aef:GEV26_12995"/>
<dbReference type="GO" id="GO:0016747">
    <property type="term" value="F:acyltransferase activity, transferring groups other than amino-acyl groups"/>
    <property type="evidence" value="ECO:0007669"/>
    <property type="project" value="InterPro"/>
</dbReference>
<dbReference type="InterPro" id="IPR016181">
    <property type="entry name" value="Acyl_CoA_acyltransferase"/>
</dbReference>
<gene>
    <name evidence="2" type="ORF">GEV26_12995</name>
</gene>
<dbReference type="RefSeq" id="WP_153653670.1">
    <property type="nucleotide sequence ID" value="NZ_CP045737.1"/>
</dbReference>
<dbReference type="Gene3D" id="3.40.630.30">
    <property type="match status" value="1"/>
</dbReference>
<feature type="domain" description="N-acetyltransferase" evidence="1">
    <location>
        <begin position="181"/>
        <end position="318"/>
    </location>
</feature>
<organism evidence="2 3">
    <name type="scientific">Aeromicrobium yanjiei</name>
    <dbReference type="NCBI Taxonomy" id="2662028"/>
    <lineage>
        <taxon>Bacteria</taxon>
        <taxon>Bacillati</taxon>
        <taxon>Actinomycetota</taxon>
        <taxon>Actinomycetes</taxon>
        <taxon>Propionibacteriales</taxon>
        <taxon>Nocardioidaceae</taxon>
        <taxon>Aeromicrobium</taxon>
    </lineage>
</organism>
<dbReference type="InterPro" id="IPR056934">
    <property type="entry name" value="SH3_Rv0428c"/>
</dbReference>
<keyword evidence="3" id="KW-1185">Reference proteome</keyword>
<dbReference type="InterPro" id="IPR056935">
    <property type="entry name" value="Rv0428c-like_C"/>
</dbReference>
<protein>
    <submittedName>
        <fullName evidence="2">GNAT family N-acetyltransferase</fullName>
    </submittedName>
</protein>
<dbReference type="EMBL" id="CP045737">
    <property type="protein sequence ID" value="QGG42210.1"/>
    <property type="molecule type" value="Genomic_DNA"/>
</dbReference>
<keyword evidence="2" id="KW-0808">Transferase</keyword>
<dbReference type="SUPFAM" id="SSF55729">
    <property type="entry name" value="Acyl-CoA N-acyltransferases (Nat)"/>
    <property type="match status" value="1"/>
</dbReference>
<dbReference type="AlphaFoldDB" id="A0A5Q2MPV3"/>
<evidence type="ECO:0000313" key="2">
    <source>
        <dbReference type="EMBL" id="QGG42210.1"/>
    </source>
</evidence>